<keyword evidence="2" id="KW-0479">Metal-binding</keyword>
<name>A0A067T3K9_GALM3</name>
<feature type="compositionally biased region" description="Polar residues" evidence="4">
    <location>
        <begin position="607"/>
        <end position="617"/>
    </location>
</feature>
<protein>
    <recommendedName>
        <fullName evidence="5">JmjC domain-containing protein</fullName>
    </recommendedName>
</protein>
<feature type="compositionally biased region" description="Low complexity" evidence="4">
    <location>
        <begin position="79"/>
        <end position="90"/>
    </location>
</feature>
<feature type="region of interest" description="Disordered" evidence="4">
    <location>
        <begin position="1037"/>
        <end position="1060"/>
    </location>
</feature>
<reference evidence="7" key="1">
    <citation type="journal article" date="2014" name="Proc. Natl. Acad. Sci. U.S.A.">
        <title>Extensive sampling of basidiomycete genomes demonstrates inadequacy of the white-rot/brown-rot paradigm for wood decay fungi.</title>
        <authorList>
            <person name="Riley R."/>
            <person name="Salamov A.A."/>
            <person name="Brown D.W."/>
            <person name="Nagy L.G."/>
            <person name="Floudas D."/>
            <person name="Held B.W."/>
            <person name="Levasseur A."/>
            <person name="Lombard V."/>
            <person name="Morin E."/>
            <person name="Otillar R."/>
            <person name="Lindquist E.A."/>
            <person name="Sun H."/>
            <person name="LaButti K.M."/>
            <person name="Schmutz J."/>
            <person name="Jabbour D."/>
            <person name="Luo H."/>
            <person name="Baker S.E."/>
            <person name="Pisabarro A.G."/>
            <person name="Walton J.D."/>
            <person name="Blanchette R.A."/>
            <person name="Henrissat B."/>
            <person name="Martin F."/>
            <person name="Cullen D."/>
            <person name="Hibbett D.S."/>
            <person name="Grigoriev I.V."/>
        </authorList>
    </citation>
    <scope>NUCLEOTIDE SEQUENCE [LARGE SCALE GENOMIC DNA]</scope>
    <source>
        <strain evidence="7">CBS 339.88</strain>
    </source>
</reference>
<dbReference type="STRING" id="685588.A0A067T3K9"/>
<dbReference type="InterPro" id="IPR003347">
    <property type="entry name" value="JmjC_dom"/>
</dbReference>
<feature type="region of interest" description="Disordered" evidence="4">
    <location>
        <begin position="217"/>
        <end position="293"/>
    </location>
</feature>
<accession>A0A067T3K9</accession>
<dbReference type="SMART" id="SM00558">
    <property type="entry name" value="JmjC"/>
    <property type="match status" value="1"/>
</dbReference>
<feature type="compositionally biased region" description="Polar residues" evidence="4">
    <location>
        <begin position="219"/>
        <end position="236"/>
    </location>
</feature>
<dbReference type="OrthoDB" id="1667110at2759"/>
<feature type="region of interest" description="Disordered" evidence="4">
    <location>
        <begin position="114"/>
        <end position="176"/>
    </location>
</feature>
<dbReference type="CDD" id="cd00065">
    <property type="entry name" value="FYVE_like_SF"/>
    <property type="match status" value="1"/>
</dbReference>
<feature type="region of interest" description="Disordered" evidence="4">
    <location>
        <begin position="305"/>
        <end position="331"/>
    </location>
</feature>
<comment type="subcellular location">
    <subcellularLocation>
        <location evidence="1">Nucleus</location>
    </subcellularLocation>
</comment>
<dbReference type="Pfam" id="PF02373">
    <property type="entry name" value="JmjC"/>
    <property type="match status" value="1"/>
</dbReference>
<dbReference type="PANTHER" id="PTHR12549">
    <property type="entry name" value="JMJC DOMAIN-CONTAINING HISTONE DEMETHYLATION PROTEIN"/>
    <property type="match status" value="1"/>
</dbReference>
<dbReference type="GO" id="GO:0003712">
    <property type="term" value="F:transcription coregulator activity"/>
    <property type="evidence" value="ECO:0007669"/>
    <property type="project" value="TreeGrafter"/>
</dbReference>
<dbReference type="SUPFAM" id="SSF51197">
    <property type="entry name" value="Clavaminate synthase-like"/>
    <property type="match status" value="1"/>
</dbReference>
<dbReference type="GO" id="GO:0032454">
    <property type="term" value="F:histone H3K9 demethylase activity"/>
    <property type="evidence" value="ECO:0007669"/>
    <property type="project" value="InterPro"/>
</dbReference>
<sequence length="1060" mass="118455">MNALQDPSKKTSITSLLNPQEASAFPAHLTGIAPAPLVPNHVQSQVQYEPVYGHSASFNLRAASWETEASATRKANSPQLHQQYQHQQSHPTMLVQPPSNTYAYPTEMPRTRMDDSQGYAEGGPVWQPQRQQADSSRMSYGHVQSNERTALNGDYSNQNSYSSSYEGNGESSVWQTSPRASVRIVAMGTAPPTSQTTHDQRYAQGFYYNHHNIYDHPSESYSSQNQITVPASSTQPHPEPVRNSGSSSSSKRQLPEGEAAPPPKAKRSKAKAKETGPETPTTTPGTSKRGYNAKKRSEAAFISAQNDALQKAQRNKESEGYRSQTDPEHSATTMTDSMAFIPELQFARCMSNRYKKEEFPRCVSCTRRWAGDTCRFQGIRYFMRDAQRNLRGISFTERNSVTQVPIMDFPTRWNRKFEEEHIRRIKLSIAKDLLPTLLAEQDHLKSDEIVRRPRECDVRATCDTCMTSLFSTSFMCRLCGREVCKDCFQLVVQLTHQPPGVGLAVLNSLVAKREKYTLANPFFLACTKRNEHGASEFTPVTRFVGAELDKALKEMQSIMGKEKESQGAKEVTQTGRSMGDPGPSVAESRSSTTVDDDQTQSYSSSQNALDTTSSTEPQIIERQQAPTSPDRNIRYWDDNINTANFPDPVTEPVYDNYTPSNAPPHTTAIPIYRLQVIPVDLYDPPPQASKPPPVFSSLWSQGYPLLVKGVLPRFKVKWNPAYFMERYGDQTCLVVECQTDTNRRIPVKDFFGWFGAYQDRKECLKLKDWPPTAEFKTAFPELYEDFSQAVPVPDYVRRDGVYNIGSHFPSNAVGPDLGPKMYNSMASSQEAGSKGSTRLHMDMADALNVMLHAEPCEDGTEGYAVWDLFRAEDSDKIRAFLKRKFGFGQPAPNVANAAVPSSTSGSSKSAAAAGPAPPVLIGHDPIHGQQFYLDVELRQAIWEESGVRSFRVYQRPGDGVFIPAGCAHQVANMSDCMKVAIDFVSPENIERCEKLTKEFREQNQSKVWKEDVLQLRTMMWFAWQSCCIQEEELAKEKAASTGSNNAMDTDTGTGRGDPKE</sequence>
<gene>
    <name evidence="6" type="ORF">GALMADRAFT_250463</name>
</gene>
<dbReference type="Proteomes" id="UP000027222">
    <property type="component" value="Unassembled WGS sequence"/>
</dbReference>
<dbReference type="PANTHER" id="PTHR12549:SF38">
    <property type="entry name" value="JMJC DOMAIN-CONTAINING HISTONE DEMETHYLASE 2, ISOFORM A"/>
    <property type="match status" value="1"/>
</dbReference>
<dbReference type="GO" id="GO:0000785">
    <property type="term" value="C:chromatin"/>
    <property type="evidence" value="ECO:0007669"/>
    <property type="project" value="TreeGrafter"/>
</dbReference>
<evidence type="ECO:0000256" key="2">
    <source>
        <dbReference type="ARBA" id="ARBA00022723"/>
    </source>
</evidence>
<feature type="compositionally biased region" description="Polar residues" evidence="4">
    <location>
        <begin position="1040"/>
        <end position="1052"/>
    </location>
</feature>
<organism evidence="6 7">
    <name type="scientific">Galerina marginata (strain CBS 339.88)</name>
    <dbReference type="NCBI Taxonomy" id="685588"/>
    <lineage>
        <taxon>Eukaryota</taxon>
        <taxon>Fungi</taxon>
        <taxon>Dikarya</taxon>
        <taxon>Basidiomycota</taxon>
        <taxon>Agaricomycotina</taxon>
        <taxon>Agaricomycetes</taxon>
        <taxon>Agaricomycetidae</taxon>
        <taxon>Agaricales</taxon>
        <taxon>Agaricineae</taxon>
        <taxon>Strophariaceae</taxon>
        <taxon>Galerina</taxon>
    </lineage>
</organism>
<dbReference type="GO" id="GO:0031490">
    <property type="term" value="F:chromatin DNA binding"/>
    <property type="evidence" value="ECO:0007669"/>
    <property type="project" value="TreeGrafter"/>
</dbReference>
<dbReference type="AlphaFoldDB" id="A0A067T3K9"/>
<dbReference type="PROSITE" id="PS51184">
    <property type="entry name" value="JMJC"/>
    <property type="match status" value="1"/>
</dbReference>
<evidence type="ECO:0000313" key="6">
    <source>
        <dbReference type="EMBL" id="KDR74489.1"/>
    </source>
</evidence>
<feature type="compositionally biased region" description="Polar residues" evidence="4">
    <location>
        <begin position="69"/>
        <end position="78"/>
    </location>
</feature>
<dbReference type="GO" id="GO:0000118">
    <property type="term" value="C:histone deacetylase complex"/>
    <property type="evidence" value="ECO:0007669"/>
    <property type="project" value="TreeGrafter"/>
</dbReference>
<proteinExistence type="predicted"/>
<evidence type="ECO:0000313" key="7">
    <source>
        <dbReference type="Proteomes" id="UP000027222"/>
    </source>
</evidence>
<evidence type="ECO:0000256" key="3">
    <source>
        <dbReference type="ARBA" id="ARBA00023242"/>
    </source>
</evidence>
<evidence type="ECO:0000256" key="4">
    <source>
        <dbReference type="SAM" id="MobiDB-lite"/>
    </source>
</evidence>
<feature type="compositionally biased region" description="Low complexity" evidence="4">
    <location>
        <begin position="897"/>
        <end position="914"/>
    </location>
</feature>
<feature type="compositionally biased region" description="Low complexity" evidence="4">
    <location>
        <begin position="277"/>
        <end position="286"/>
    </location>
</feature>
<feature type="compositionally biased region" description="Basic and acidic residues" evidence="4">
    <location>
        <begin position="314"/>
        <end position="329"/>
    </location>
</feature>
<evidence type="ECO:0000256" key="1">
    <source>
        <dbReference type="ARBA" id="ARBA00004123"/>
    </source>
</evidence>
<feature type="region of interest" description="Disordered" evidence="4">
    <location>
        <begin position="69"/>
        <end position="98"/>
    </location>
</feature>
<feature type="domain" description="JmjC" evidence="5">
    <location>
        <begin position="781"/>
        <end position="1000"/>
    </location>
</feature>
<dbReference type="GO" id="GO:0006357">
    <property type="term" value="P:regulation of transcription by RNA polymerase II"/>
    <property type="evidence" value="ECO:0007669"/>
    <property type="project" value="TreeGrafter"/>
</dbReference>
<dbReference type="Gene3D" id="2.60.120.650">
    <property type="entry name" value="Cupin"/>
    <property type="match status" value="1"/>
</dbReference>
<dbReference type="InterPro" id="IPR045109">
    <property type="entry name" value="LSDs-like"/>
</dbReference>
<evidence type="ECO:0000259" key="5">
    <source>
        <dbReference type="PROSITE" id="PS51184"/>
    </source>
</evidence>
<keyword evidence="7" id="KW-1185">Reference proteome</keyword>
<feature type="compositionally biased region" description="Low complexity" evidence="4">
    <location>
        <begin position="155"/>
        <end position="172"/>
    </location>
</feature>
<keyword evidence="3" id="KW-0539">Nucleus</keyword>
<dbReference type="EMBL" id="KL142383">
    <property type="protein sequence ID" value="KDR74489.1"/>
    <property type="molecule type" value="Genomic_DNA"/>
</dbReference>
<feature type="compositionally biased region" description="Low complexity" evidence="4">
    <location>
        <begin position="588"/>
        <end position="606"/>
    </location>
</feature>
<feature type="region of interest" description="Disordered" evidence="4">
    <location>
        <begin position="558"/>
        <end position="633"/>
    </location>
</feature>
<feature type="compositionally biased region" description="Polar residues" evidence="4">
    <location>
        <begin position="128"/>
        <end position="149"/>
    </location>
</feature>
<feature type="region of interest" description="Disordered" evidence="4">
    <location>
        <begin position="897"/>
        <end position="916"/>
    </location>
</feature>
<dbReference type="HOGENOM" id="CLU_012595_0_0_1"/>
<dbReference type="GO" id="GO:0046872">
    <property type="term" value="F:metal ion binding"/>
    <property type="evidence" value="ECO:0007669"/>
    <property type="project" value="UniProtKB-KW"/>
</dbReference>